<dbReference type="GO" id="GO:0009055">
    <property type="term" value="F:electron transfer activity"/>
    <property type="evidence" value="ECO:0007669"/>
    <property type="project" value="InterPro"/>
</dbReference>
<dbReference type="EMBL" id="LRPC01000012">
    <property type="protein sequence ID" value="KYG76172.1"/>
    <property type="molecule type" value="Genomic_DNA"/>
</dbReference>
<evidence type="ECO:0000256" key="5">
    <source>
        <dbReference type="SAM" id="SignalP"/>
    </source>
</evidence>
<keyword evidence="5" id="KW-0732">Signal</keyword>
<dbReference type="PANTHER" id="PTHR40394">
    <property type="entry name" value="LIPOPROTEIN-RELATED"/>
    <property type="match status" value="1"/>
</dbReference>
<keyword evidence="1 4" id="KW-0349">Heme</keyword>
<dbReference type="GO" id="GO:0020037">
    <property type="term" value="F:heme binding"/>
    <property type="evidence" value="ECO:0007669"/>
    <property type="project" value="InterPro"/>
</dbReference>
<dbReference type="Pfam" id="PF13442">
    <property type="entry name" value="Cytochrome_CBB3"/>
    <property type="match status" value="1"/>
</dbReference>
<evidence type="ECO:0000313" key="8">
    <source>
        <dbReference type="Proteomes" id="UP000075606"/>
    </source>
</evidence>
<protein>
    <submittedName>
        <fullName evidence="7">Cytochrome C</fullName>
    </submittedName>
</protein>
<evidence type="ECO:0000313" key="7">
    <source>
        <dbReference type="EMBL" id="KYG76172.1"/>
    </source>
</evidence>
<dbReference type="InterPro" id="IPR036909">
    <property type="entry name" value="Cyt_c-like_dom_sf"/>
</dbReference>
<keyword evidence="3 4" id="KW-0408">Iron</keyword>
<keyword evidence="2 4" id="KW-0479">Metal-binding</keyword>
<reference evidence="7 8" key="1">
    <citation type="submission" date="2016-01" db="EMBL/GenBank/DDBJ databases">
        <title>Genome sequencing of Roseivirga spongicola UST030701-084.</title>
        <authorList>
            <person name="Selvaratnam C."/>
            <person name="Thevarajoo S."/>
            <person name="Goh K.M."/>
            <person name="Ee R."/>
            <person name="Chan K.-G."/>
            <person name="Chong C.S."/>
        </authorList>
    </citation>
    <scope>NUCLEOTIDE SEQUENCE [LARGE SCALE GENOMIC DNA]</scope>
    <source>
        <strain evidence="7 8">UST030701-084</strain>
    </source>
</reference>
<dbReference type="PROSITE" id="PS51257">
    <property type="entry name" value="PROKAR_LIPOPROTEIN"/>
    <property type="match status" value="1"/>
</dbReference>
<evidence type="ECO:0000256" key="3">
    <source>
        <dbReference type="ARBA" id="ARBA00023004"/>
    </source>
</evidence>
<dbReference type="STRING" id="333140.AWW68_09530"/>
<dbReference type="OrthoDB" id="9796771at2"/>
<dbReference type="PANTHER" id="PTHR40394:SF2">
    <property type="entry name" value="QUINOL:CYTOCHROME C OXIDOREDUCTASE MEMBRANE PROTEIN"/>
    <property type="match status" value="1"/>
</dbReference>
<evidence type="ECO:0000259" key="6">
    <source>
        <dbReference type="PROSITE" id="PS51007"/>
    </source>
</evidence>
<organism evidence="7 8">
    <name type="scientific">Roseivirga spongicola</name>
    <dbReference type="NCBI Taxonomy" id="333140"/>
    <lineage>
        <taxon>Bacteria</taxon>
        <taxon>Pseudomonadati</taxon>
        <taxon>Bacteroidota</taxon>
        <taxon>Cytophagia</taxon>
        <taxon>Cytophagales</taxon>
        <taxon>Roseivirgaceae</taxon>
        <taxon>Roseivirga</taxon>
    </lineage>
</organism>
<feature type="chain" id="PRO_5007574468" evidence="5">
    <location>
        <begin position="23"/>
        <end position="205"/>
    </location>
</feature>
<feature type="signal peptide" evidence="5">
    <location>
        <begin position="1"/>
        <end position="22"/>
    </location>
</feature>
<evidence type="ECO:0000256" key="2">
    <source>
        <dbReference type="ARBA" id="ARBA00022723"/>
    </source>
</evidence>
<gene>
    <name evidence="7" type="ORF">AWW68_09530</name>
</gene>
<dbReference type="AlphaFoldDB" id="A0A150XBX2"/>
<dbReference type="SUPFAM" id="SSF46626">
    <property type="entry name" value="Cytochrome c"/>
    <property type="match status" value="1"/>
</dbReference>
<dbReference type="PROSITE" id="PS51007">
    <property type="entry name" value="CYTC"/>
    <property type="match status" value="1"/>
</dbReference>
<accession>A0A150XBX2</accession>
<dbReference type="InterPro" id="IPR009056">
    <property type="entry name" value="Cyt_c-like_dom"/>
</dbReference>
<evidence type="ECO:0000256" key="1">
    <source>
        <dbReference type="ARBA" id="ARBA00022617"/>
    </source>
</evidence>
<proteinExistence type="predicted"/>
<evidence type="ECO:0000256" key="4">
    <source>
        <dbReference type="PROSITE-ProRule" id="PRU00433"/>
    </source>
</evidence>
<feature type="domain" description="Cytochrome c" evidence="6">
    <location>
        <begin position="119"/>
        <end position="203"/>
    </location>
</feature>
<dbReference type="Gene3D" id="1.10.760.10">
    <property type="entry name" value="Cytochrome c-like domain"/>
    <property type="match status" value="1"/>
</dbReference>
<sequence>MIQKLKVIIPAIAVVVLSGCTANGDNPGLEYAPQMYHSVPYEPLTQIKDESAGSWLSNREDERGEFFNSNINNPHSQNVRQPVEGTVRRNNHDIMPYRLGKDDVAEAALIENPFEATPEIITEGQRLYSQFCQHCHGAGGKGDGKAGIAYAGVPSYTAPAQANLSQGHIFHVITHGIRRMGAHGSQMSADKRWKIARYVQTLQQQ</sequence>
<comment type="caution">
    <text evidence="7">The sequence shown here is derived from an EMBL/GenBank/DDBJ whole genome shotgun (WGS) entry which is preliminary data.</text>
</comment>
<keyword evidence="8" id="KW-1185">Reference proteome</keyword>
<dbReference type="GO" id="GO:0046872">
    <property type="term" value="F:metal ion binding"/>
    <property type="evidence" value="ECO:0007669"/>
    <property type="project" value="UniProtKB-KW"/>
</dbReference>
<dbReference type="Proteomes" id="UP000075606">
    <property type="component" value="Unassembled WGS sequence"/>
</dbReference>
<name>A0A150XBX2_9BACT</name>